<keyword evidence="2" id="KW-0813">Transport</keyword>
<dbReference type="EMBL" id="JBHSSD010000013">
    <property type="protein sequence ID" value="MFC6163803.1"/>
    <property type="molecule type" value="Genomic_DNA"/>
</dbReference>
<evidence type="ECO:0000259" key="7">
    <source>
        <dbReference type="Pfam" id="PF00358"/>
    </source>
</evidence>
<keyword evidence="4" id="KW-0808">Transferase</keyword>
<keyword evidence="5" id="KW-0598">Phosphotransferase system</keyword>
<dbReference type="Proteomes" id="UP001596253">
    <property type="component" value="Unassembled WGS sequence"/>
</dbReference>
<keyword evidence="3 8" id="KW-0762">Sugar transport</keyword>
<dbReference type="InterPro" id="IPR050890">
    <property type="entry name" value="PTS_EIIA_component"/>
</dbReference>
<dbReference type="RefSeq" id="WP_137640181.1">
    <property type="nucleotide sequence ID" value="NZ_BJDK01000015.1"/>
</dbReference>
<protein>
    <submittedName>
        <fullName evidence="8">PTS glucose transporter subunit IIA</fullName>
    </submittedName>
</protein>
<dbReference type="PANTHER" id="PTHR45008:SF1">
    <property type="entry name" value="PTS SYSTEM GLUCOSE-SPECIFIC EIIA COMPONENT"/>
    <property type="match status" value="1"/>
</dbReference>
<gene>
    <name evidence="8" type="ORF">ACFP3T_03840</name>
</gene>
<evidence type="ECO:0000256" key="1">
    <source>
        <dbReference type="ARBA" id="ARBA00004496"/>
    </source>
</evidence>
<proteinExistence type="predicted"/>
<keyword evidence="6" id="KW-0418">Kinase</keyword>
<organism evidence="8 9">
    <name type="scientific">Lactiplantibacillus dongliensis</name>
    <dbReference type="NCBI Taxonomy" id="2559919"/>
    <lineage>
        <taxon>Bacteria</taxon>
        <taxon>Bacillati</taxon>
        <taxon>Bacillota</taxon>
        <taxon>Bacilli</taxon>
        <taxon>Lactobacillales</taxon>
        <taxon>Lactobacillaceae</taxon>
        <taxon>Lactiplantibacillus</taxon>
    </lineage>
</organism>
<evidence type="ECO:0000256" key="2">
    <source>
        <dbReference type="ARBA" id="ARBA00022448"/>
    </source>
</evidence>
<evidence type="ECO:0000256" key="5">
    <source>
        <dbReference type="ARBA" id="ARBA00022683"/>
    </source>
</evidence>
<dbReference type="PANTHER" id="PTHR45008">
    <property type="entry name" value="PTS SYSTEM GLUCOSE-SPECIFIC EIIA COMPONENT"/>
    <property type="match status" value="1"/>
</dbReference>
<evidence type="ECO:0000313" key="8">
    <source>
        <dbReference type="EMBL" id="MFC6163803.1"/>
    </source>
</evidence>
<evidence type="ECO:0000313" key="9">
    <source>
        <dbReference type="Proteomes" id="UP001596253"/>
    </source>
</evidence>
<name>A0ABW1R1U3_9LACO</name>
<dbReference type="InterPro" id="IPR011055">
    <property type="entry name" value="Dup_hybrid_motif"/>
</dbReference>
<feature type="domain" description="PTS EIIA type-1" evidence="7">
    <location>
        <begin position="11"/>
        <end position="120"/>
    </location>
</feature>
<evidence type="ECO:0000256" key="6">
    <source>
        <dbReference type="ARBA" id="ARBA00022777"/>
    </source>
</evidence>
<accession>A0ABW1R1U3</accession>
<dbReference type="SUPFAM" id="SSF51261">
    <property type="entry name" value="Duplicated hybrid motif"/>
    <property type="match status" value="1"/>
</dbReference>
<comment type="caution">
    <text evidence="8">The sequence shown here is derived from an EMBL/GenBank/DDBJ whole genome shotgun (WGS) entry which is preliminary data.</text>
</comment>
<dbReference type="Pfam" id="PF00358">
    <property type="entry name" value="PTS_EIIA_1"/>
    <property type="match status" value="1"/>
</dbReference>
<evidence type="ECO:0000256" key="4">
    <source>
        <dbReference type="ARBA" id="ARBA00022679"/>
    </source>
</evidence>
<dbReference type="Gene3D" id="2.70.70.10">
    <property type="entry name" value="Glucose Permease (Domain IIA)"/>
    <property type="match status" value="1"/>
</dbReference>
<reference evidence="9" key="1">
    <citation type="journal article" date="2019" name="Int. J. Syst. Evol. Microbiol.">
        <title>The Global Catalogue of Microorganisms (GCM) 10K type strain sequencing project: providing services to taxonomists for standard genome sequencing and annotation.</title>
        <authorList>
            <consortium name="The Broad Institute Genomics Platform"/>
            <consortium name="The Broad Institute Genome Sequencing Center for Infectious Disease"/>
            <person name="Wu L."/>
            <person name="Ma J."/>
        </authorList>
    </citation>
    <scope>NUCLEOTIDE SEQUENCE [LARGE SCALE GENOMIC DNA]</scope>
    <source>
        <strain evidence="9">CCM 8932</strain>
    </source>
</reference>
<evidence type="ECO:0000256" key="3">
    <source>
        <dbReference type="ARBA" id="ARBA00022597"/>
    </source>
</evidence>
<dbReference type="InterPro" id="IPR001127">
    <property type="entry name" value="PTS_EIIA_1_perm"/>
</dbReference>
<comment type="subcellular location">
    <subcellularLocation>
        <location evidence="1">Cytoplasm</location>
    </subcellularLocation>
</comment>
<sequence>MRLFRRYHQSNLKAPVTGTHVDLKSLASNSASQVMLAINPTTNEVHSPIHGEVTAISQHAIKLQDLDGHNYWVHLNQVLNQVKTTIFDWQVRVGDSVSPMTLLGTLNLKAVQQAHQAVVVTQATLDANANERELTTGMVMQY</sequence>
<keyword evidence="9" id="KW-1185">Reference proteome</keyword>